<name>A0AA39V9P7_9LECA</name>
<dbReference type="PANTHER" id="PTHR14614:SF132">
    <property type="entry name" value="PROTEIN-LYSINE METHYLTRANSFERASE C42C1.13"/>
    <property type="match status" value="1"/>
</dbReference>
<sequence length="352" mass="38931">MVHYIRFLKPPKLDIQKCIVRALVTITTDLGDDFYPADIGLYAAVINDASKESDTEWERILWKRGTRNAWIEIRKTQFEDTGSMRLLVSTQSTLAADTVFLSNLPEILSARCEVFRKEKPQAGDRVERRYRTSLGNQRAIYEDTGESIARHIWDAGIALTAFLSDIVLQPQQSSLVASVLTKTKSYRPGVLELGSGCGIVGLEIAQICSQCDVILTDLPDAMENLSYNVSKVMGSNLAVGNVVTAVLDWDDANPKIMQGHRYDLVIVSDCTYNADSIPALVRKLAAVIDEWPAALIVVSMKVRHDSEAVFFDLMAAAGFIIAEHSAITLPDQQRADSGQELEVVDIYVFGSN</sequence>
<dbReference type="GO" id="GO:0008757">
    <property type="term" value="F:S-adenosylmethionine-dependent methyltransferase activity"/>
    <property type="evidence" value="ECO:0007669"/>
    <property type="project" value="UniProtKB-ARBA"/>
</dbReference>
<comment type="caution">
    <text evidence="1">The sequence shown here is derived from an EMBL/GenBank/DDBJ whole genome shotgun (WGS) entry which is preliminary data.</text>
</comment>
<dbReference type="SUPFAM" id="SSF53335">
    <property type="entry name" value="S-adenosyl-L-methionine-dependent methyltransferases"/>
    <property type="match status" value="1"/>
</dbReference>
<gene>
    <name evidence="1" type="ORF">JMJ35_000768</name>
</gene>
<accession>A0AA39V9P7</accession>
<dbReference type="AlphaFoldDB" id="A0AA39V9P7"/>
<keyword evidence="2" id="KW-1185">Reference proteome</keyword>
<dbReference type="Pfam" id="PF10294">
    <property type="entry name" value="Methyltransf_16"/>
    <property type="match status" value="1"/>
</dbReference>
<reference evidence="1" key="1">
    <citation type="submission" date="2023-03" db="EMBL/GenBank/DDBJ databases">
        <title>Complete genome of Cladonia borealis.</title>
        <authorList>
            <person name="Park H."/>
        </authorList>
    </citation>
    <scope>NUCLEOTIDE SEQUENCE</scope>
    <source>
        <strain evidence="1">ANT050790</strain>
    </source>
</reference>
<dbReference type="CDD" id="cd02440">
    <property type="entry name" value="AdoMet_MTases"/>
    <property type="match status" value="1"/>
</dbReference>
<evidence type="ECO:0000313" key="1">
    <source>
        <dbReference type="EMBL" id="KAK0516165.1"/>
    </source>
</evidence>
<proteinExistence type="predicted"/>
<protein>
    <submittedName>
        <fullName evidence="1">Uncharacterized protein</fullName>
    </submittedName>
</protein>
<dbReference type="InterPro" id="IPR029063">
    <property type="entry name" value="SAM-dependent_MTases_sf"/>
</dbReference>
<organism evidence="1 2">
    <name type="scientific">Cladonia borealis</name>
    <dbReference type="NCBI Taxonomy" id="184061"/>
    <lineage>
        <taxon>Eukaryota</taxon>
        <taxon>Fungi</taxon>
        <taxon>Dikarya</taxon>
        <taxon>Ascomycota</taxon>
        <taxon>Pezizomycotina</taxon>
        <taxon>Lecanoromycetes</taxon>
        <taxon>OSLEUM clade</taxon>
        <taxon>Lecanoromycetidae</taxon>
        <taxon>Lecanorales</taxon>
        <taxon>Lecanorineae</taxon>
        <taxon>Cladoniaceae</taxon>
        <taxon>Cladonia</taxon>
    </lineage>
</organism>
<evidence type="ECO:0000313" key="2">
    <source>
        <dbReference type="Proteomes" id="UP001166286"/>
    </source>
</evidence>
<dbReference type="Gene3D" id="3.40.50.150">
    <property type="entry name" value="Vaccinia Virus protein VP39"/>
    <property type="match status" value="1"/>
</dbReference>
<dbReference type="EMBL" id="JAFEKC020000002">
    <property type="protein sequence ID" value="KAK0516165.1"/>
    <property type="molecule type" value="Genomic_DNA"/>
</dbReference>
<dbReference type="Proteomes" id="UP001166286">
    <property type="component" value="Unassembled WGS sequence"/>
</dbReference>
<dbReference type="GO" id="GO:0005829">
    <property type="term" value="C:cytosol"/>
    <property type="evidence" value="ECO:0007669"/>
    <property type="project" value="TreeGrafter"/>
</dbReference>
<dbReference type="InterPro" id="IPR019410">
    <property type="entry name" value="Methyltransf_16"/>
</dbReference>
<dbReference type="PANTHER" id="PTHR14614">
    <property type="entry name" value="HEPATOCELLULAR CARCINOMA-ASSOCIATED ANTIGEN"/>
    <property type="match status" value="1"/>
</dbReference>